<evidence type="ECO:0000313" key="2">
    <source>
        <dbReference type="EMBL" id="VAW20142.1"/>
    </source>
</evidence>
<dbReference type="SUPFAM" id="SSF100950">
    <property type="entry name" value="NagB/RpiA/CoA transferase-like"/>
    <property type="match status" value="1"/>
</dbReference>
<dbReference type="PANTHER" id="PTHR43682:SF1">
    <property type="entry name" value="LACTATE UTILIZATION PROTEIN C"/>
    <property type="match status" value="1"/>
</dbReference>
<dbReference type="EMBL" id="UOEP01000114">
    <property type="protein sequence ID" value="VAW20142.1"/>
    <property type="molecule type" value="Genomic_DNA"/>
</dbReference>
<protein>
    <recommendedName>
        <fullName evidence="1">LUD domain-containing protein</fullName>
    </recommendedName>
</protein>
<dbReference type="Pfam" id="PF02589">
    <property type="entry name" value="LUD_dom"/>
    <property type="match status" value="1"/>
</dbReference>
<dbReference type="InterPro" id="IPR024185">
    <property type="entry name" value="FTHF_cligase-like_sf"/>
</dbReference>
<proteinExistence type="predicted"/>
<name>A0A3B0U0I6_9ZZZZ</name>
<gene>
    <name evidence="2" type="ORF">MNBD_BACTEROID01-298</name>
</gene>
<organism evidence="2">
    <name type="scientific">hydrothermal vent metagenome</name>
    <dbReference type="NCBI Taxonomy" id="652676"/>
    <lineage>
        <taxon>unclassified sequences</taxon>
        <taxon>metagenomes</taxon>
        <taxon>ecological metagenomes</taxon>
    </lineage>
</organism>
<dbReference type="InterPro" id="IPR003741">
    <property type="entry name" value="LUD_dom"/>
</dbReference>
<dbReference type="AlphaFoldDB" id="A0A3B0U0I6"/>
<accession>A0A3B0U0I6</accession>
<sequence>MTSARQEILDKLKKATLGKTQPCPPDFKQPVYHPLNGTLAEIFKQNLELLKGEAHICDDEQQLFAALKKLIYENGWKQVCCREKPLQERLVEYQVPAGNCLKLPDDIEAGITSCEYLVAHLGSVMVSSAQGSGREMFVFPPVHIVIAKGSQLVDYLENGYGKLTGKYKDKLPSMISVISGPSRTADIEKRLVLGAHGPRSLIVFIQNNI</sequence>
<reference evidence="2" key="1">
    <citation type="submission" date="2018-06" db="EMBL/GenBank/DDBJ databases">
        <authorList>
            <person name="Zhirakovskaya E."/>
        </authorList>
    </citation>
    <scope>NUCLEOTIDE SEQUENCE</scope>
</reference>
<dbReference type="PANTHER" id="PTHR43682">
    <property type="entry name" value="LACTATE UTILIZATION PROTEIN C"/>
    <property type="match status" value="1"/>
</dbReference>
<feature type="domain" description="LUD" evidence="1">
    <location>
        <begin position="106"/>
        <end position="205"/>
    </location>
</feature>
<dbReference type="InterPro" id="IPR037171">
    <property type="entry name" value="NagB/RpiA_transferase-like"/>
</dbReference>
<evidence type="ECO:0000259" key="1">
    <source>
        <dbReference type="Pfam" id="PF02589"/>
    </source>
</evidence>
<dbReference type="Gene3D" id="3.40.50.10420">
    <property type="entry name" value="NagB/RpiA/CoA transferase-like"/>
    <property type="match status" value="1"/>
</dbReference>